<dbReference type="RefSeq" id="WP_074241743.1">
    <property type="nucleotide sequence ID" value="NZ_FSRA01000002.1"/>
</dbReference>
<dbReference type="InterPro" id="IPR016920">
    <property type="entry name" value="UCP029477"/>
</dbReference>
<sequence>MQHSEKTAEVLEDLVKINNDRIEGYQKAIKQTDDGDLKILFDKMVADSKQFTTELNKQLRNLGEERERDSTIAGKIYRTWMDVKVSFGGNSRHAILASCEYGEDAAQKSYREALAQDHLPEDVRALITDQQRTLKAAHDQIRHMRDVEAVNK</sequence>
<dbReference type="NCBIfam" id="TIGR02284">
    <property type="entry name" value="PA2169 family four-helix-bundle protein"/>
    <property type="match status" value="1"/>
</dbReference>
<keyword evidence="3" id="KW-1185">Reference proteome</keyword>
<evidence type="ECO:0000259" key="1">
    <source>
        <dbReference type="Pfam" id="PF09537"/>
    </source>
</evidence>
<proteinExistence type="predicted"/>
<dbReference type="OrthoDB" id="282393at2"/>
<dbReference type="Proteomes" id="UP000185003">
    <property type="component" value="Unassembled WGS sequence"/>
</dbReference>
<dbReference type="InterPro" id="IPR009078">
    <property type="entry name" value="Ferritin-like_SF"/>
</dbReference>
<dbReference type="Gene3D" id="1.20.1260.10">
    <property type="match status" value="1"/>
</dbReference>
<dbReference type="InterPro" id="IPR011971">
    <property type="entry name" value="CHP02284"/>
</dbReference>
<name>A0A1N6JT60_9BACT</name>
<dbReference type="EMBL" id="FSRA01000002">
    <property type="protein sequence ID" value="SIO47574.1"/>
    <property type="molecule type" value="Genomic_DNA"/>
</dbReference>
<feature type="domain" description="DUF2383" evidence="1">
    <location>
        <begin position="7"/>
        <end position="115"/>
    </location>
</feature>
<evidence type="ECO:0000313" key="3">
    <source>
        <dbReference type="Proteomes" id="UP000185003"/>
    </source>
</evidence>
<organism evidence="2 3">
    <name type="scientific">Chitinophaga niabensis</name>
    <dbReference type="NCBI Taxonomy" id="536979"/>
    <lineage>
        <taxon>Bacteria</taxon>
        <taxon>Pseudomonadati</taxon>
        <taxon>Bacteroidota</taxon>
        <taxon>Chitinophagia</taxon>
        <taxon>Chitinophagales</taxon>
        <taxon>Chitinophagaceae</taxon>
        <taxon>Chitinophaga</taxon>
    </lineage>
</organism>
<accession>A0A1N6JT60</accession>
<dbReference type="InterPro" id="IPR012347">
    <property type="entry name" value="Ferritin-like"/>
</dbReference>
<protein>
    <recommendedName>
        <fullName evidence="1">DUF2383 domain-containing protein</fullName>
    </recommendedName>
</protein>
<evidence type="ECO:0000313" key="2">
    <source>
        <dbReference type="EMBL" id="SIO47574.1"/>
    </source>
</evidence>
<dbReference type="AlphaFoldDB" id="A0A1N6JT60"/>
<dbReference type="SUPFAM" id="SSF47240">
    <property type="entry name" value="Ferritin-like"/>
    <property type="match status" value="1"/>
</dbReference>
<dbReference type="Pfam" id="PF09537">
    <property type="entry name" value="DUF2383"/>
    <property type="match status" value="1"/>
</dbReference>
<dbReference type="STRING" id="536979.SAMN04488055_4391"/>
<dbReference type="InterPro" id="IPR019052">
    <property type="entry name" value="DUF2383"/>
</dbReference>
<dbReference type="PIRSF" id="PIRSF029477">
    <property type="entry name" value="UCP029477"/>
    <property type="match status" value="1"/>
</dbReference>
<reference evidence="2 3" key="1">
    <citation type="submission" date="2016-11" db="EMBL/GenBank/DDBJ databases">
        <authorList>
            <person name="Jaros S."/>
            <person name="Januszkiewicz K."/>
            <person name="Wedrychowicz H."/>
        </authorList>
    </citation>
    <scope>NUCLEOTIDE SEQUENCE [LARGE SCALE GENOMIC DNA]</scope>
    <source>
        <strain evidence="2 3">DSM 24787</strain>
    </source>
</reference>
<gene>
    <name evidence="2" type="ORF">SAMN04488055_4391</name>
</gene>